<dbReference type="GO" id="GO:0003796">
    <property type="term" value="F:lysozyme activity"/>
    <property type="evidence" value="ECO:0007669"/>
    <property type="project" value="UniProtKB-EC"/>
</dbReference>
<evidence type="ECO:0000256" key="2">
    <source>
        <dbReference type="ARBA" id="ARBA00022529"/>
    </source>
</evidence>
<dbReference type="RefSeq" id="WP_094118460.1">
    <property type="nucleotide sequence ID" value="NZ_CP023009.1"/>
</dbReference>
<comment type="catalytic activity">
    <reaction evidence="1 7">
        <text>Hydrolysis of (1-&gt;4)-beta-linkages between N-acetylmuramic acid and N-acetyl-D-glucosamine residues in a peptidoglycan and between N-acetyl-D-glucosamine residues in chitodextrins.</text>
        <dbReference type="EC" id="3.2.1.17"/>
    </reaction>
</comment>
<dbReference type="InterPro" id="IPR033907">
    <property type="entry name" value="Endolysin_autolysin"/>
</dbReference>
<keyword evidence="3 7" id="KW-0081">Bacteriolytic enzyme</keyword>
<sequence>MKISDSGVSFLKKEEGERLVGYSDVRGIPTIGVGHTGTVDGNPVTVGMKITQNQSTKLLLDDLAWVSTAIDKNVRAELNQNQYDALTSLIFNIGATAFRYSTALKRLNAGDYTGAADAFLMWKRAGIDPDRLLGRRQRERALFLS</sequence>
<reference evidence="8 9" key="1">
    <citation type="submission" date="2017-08" db="EMBL/GenBank/DDBJ databases">
        <title>Comparative genomics of bacteria isolated from necrotic lesions of AOD affected trees.</title>
        <authorList>
            <person name="Doonan J."/>
            <person name="Denman S."/>
            <person name="McDonald J.E."/>
        </authorList>
    </citation>
    <scope>NUCLEOTIDE SEQUENCE [LARGE SCALE GENOMIC DNA]</scope>
    <source>
        <strain evidence="8 9">477</strain>
    </source>
</reference>
<keyword evidence="5" id="KW-1035">Host cytoplasm</keyword>
<evidence type="ECO:0000313" key="9">
    <source>
        <dbReference type="Proteomes" id="UP000263881"/>
    </source>
</evidence>
<dbReference type="HAMAP" id="MF_04110">
    <property type="entry name" value="ENDOLYSIN_T4"/>
    <property type="match status" value="1"/>
</dbReference>
<dbReference type="Gene3D" id="1.10.530.40">
    <property type="match status" value="1"/>
</dbReference>
<evidence type="ECO:0000256" key="6">
    <source>
        <dbReference type="ARBA" id="ARBA00023295"/>
    </source>
</evidence>
<evidence type="ECO:0000256" key="4">
    <source>
        <dbReference type="ARBA" id="ARBA00022801"/>
    </source>
</evidence>
<dbReference type="GO" id="GO:0016998">
    <property type="term" value="P:cell wall macromolecule catabolic process"/>
    <property type="evidence" value="ECO:0007669"/>
    <property type="project" value="InterPro"/>
</dbReference>
<dbReference type="InterPro" id="IPR002196">
    <property type="entry name" value="Glyco_hydro_24"/>
</dbReference>
<dbReference type="InterPro" id="IPR034690">
    <property type="entry name" value="Endolysin_T4_type"/>
</dbReference>
<dbReference type="InterPro" id="IPR051018">
    <property type="entry name" value="Bacteriophage_GH24"/>
</dbReference>
<dbReference type="CDD" id="cd00737">
    <property type="entry name" value="lyz_endolysin_autolysin"/>
    <property type="match status" value="1"/>
</dbReference>
<evidence type="ECO:0000313" key="8">
    <source>
        <dbReference type="EMBL" id="AXW87809.1"/>
    </source>
</evidence>
<dbReference type="EC" id="3.2.1.17" evidence="7"/>
<dbReference type="EMBL" id="CP023009">
    <property type="protein sequence ID" value="AXW87809.1"/>
    <property type="molecule type" value="Genomic_DNA"/>
</dbReference>
<evidence type="ECO:0000256" key="7">
    <source>
        <dbReference type="RuleBase" id="RU003788"/>
    </source>
</evidence>
<accession>A0AAD0SHC1</accession>
<dbReference type="Pfam" id="PF00959">
    <property type="entry name" value="Phage_lysozyme"/>
    <property type="match status" value="1"/>
</dbReference>
<dbReference type="GO" id="GO:0031640">
    <property type="term" value="P:killing of cells of another organism"/>
    <property type="evidence" value="ECO:0007669"/>
    <property type="project" value="UniProtKB-KW"/>
</dbReference>
<keyword evidence="2 7" id="KW-0929">Antimicrobial</keyword>
<dbReference type="GO" id="GO:0009253">
    <property type="term" value="P:peptidoglycan catabolic process"/>
    <property type="evidence" value="ECO:0007669"/>
    <property type="project" value="InterPro"/>
</dbReference>
<gene>
    <name evidence="8" type="ORF">CKQ53_13070</name>
</gene>
<dbReference type="PANTHER" id="PTHR38107">
    <property type="match status" value="1"/>
</dbReference>
<dbReference type="GO" id="GO:0042742">
    <property type="term" value="P:defense response to bacterium"/>
    <property type="evidence" value="ECO:0007669"/>
    <property type="project" value="UniProtKB-KW"/>
</dbReference>
<dbReference type="InterPro" id="IPR023346">
    <property type="entry name" value="Lysozyme-like_dom_sf"/>
</dbReference>
<dbReference type="KEGG" id="lbq:CKQ53_13070"/>
<evidence type="ECO:0000256" key="1">
    <source>
        <dbReference type="ARBA" id="ARBA00000632"/>
    </source>
</evidence>
<protein>
    <recommendedName>
        <fullName evidence="7">Lysozyme</fullName>
        <ecNumber evidence="7">3.2.1.17</ecNumber>
    </recommendedName>
</protein>
<dbReference type="InterPro" id="IPR023347">
    <property type="entry name" value="Lysozyme_dom_sf"/>
</dbReference>
<dbReference type="Proteomes" id="UP000263881">
    <property type="component" value="Chromosome"/>
</dbReference>
<evidence type="ECO:0000256" key="5">
    <source>
        <dbReference type="ARBA" id="ARBA00023200"/>
    </source>
</evidence>
<evidence type="ECO:0000256" key="3">
    <source>
        <dbReference type="ARBA" id="ARBA00022638"/>
    </source>
</evidence>
<comment type="similarity">
    <text evidence="7">Belongs to the glycosyl hydrolase 24 family.</text>
</comment>
<keyword evidence="4 7" id="KW-0378">Hydrolase</keyword>
<dbReference type="AlphaFoldDB" id="A0AAD0SHC1"/>
<dbReference type="PANTHER" id="PTHR38107:SF3">
    <property type="entry name" value="LYSOZYME RRRD-RELATED"/>
    <property type="match status" value="1"/>
</dbReference>
<proteinExistence type="inferred from homology"/>
<organism evidence="8 9">
    <name type="scientific">Lonsdalea britannica</name>
    <dbReference type="NCBI Taxonomy" id="1082704"/>
    <lineage>
        <taxon>Bacteria</taxon>
        <taxon>Pseudomonadati</taxon>
        <taxon>Pseudomonadota</taxon>
        <taxon>Gammaproteobacteria</taxon>
        <taxon>Enterobacterales</taxon>
        <taxon>Pectobacteriaceae</taxon>
        <taxon>Lonsdalea</taxon>
    </lineage>
</organism>
<name>A0AAD0SHC1_9GAMM</name>
<dbReference type="SUPFAM" id="SSF53955">
    <property type="entry name" value="Lysozyme-like"/>
    <property type="match status" value="1"/>
</dbReference>
<keyword evidence="9" id="KW-1185">Reference proteome</keyword>
<keyword evidence="6 7" id="KW-0326">Glycosidase</keyword>